<dbReference type="Proteomes" id="UP001166293">
    <property type="component" value="Unassembled WGS sequence"/>
</dbReference>
<protein>
    <submittedName>
        <fullName evidence="1">Uncharacterized protein</fullName>
    </submittedName>
</protein>
<name>A0ABS6N5R1_9RHOB</name>
<gene>
    <name evidence="1" type="ORF">KUH32_05015</name>
</gene>
<dbReference type="EMBL" id="JAHRWL010000001">
    <property type="protein sequence ID" value="MBV2359128.1"/>
    <property type="molecule type" value="Genomic_DNA"/>
</dbReference>
<proteinExistence type="predicted"/>
<evidence type="ECO:0000313" key="1">
    <source>
        <dbReference type="EMBL" id="MBV2359128.1"/>
    </source>
</evidence>
<comment type="caution">
    <text evidence="1">The sequence shown here is derived from an EMBL/GenBank/DDBJ whole genome shotgun (WGS) entry which is preliminary data.</text>
</comment>
<organism evidence="1 2">
    <name type="scientific">Thalassococcus arenae</name>
    <dbReference type="NCBI Taxonomy" id="2851652"/>
    <lineage>
        <taxon>Bacteria</taxon>
        <taxon>Pseudomonadati</taxon>
        <taxon>Pseudomonadota</taxon>
        <taxon>Alphaproteobacteria</taxon>
        <taxon>Rhodobacterales</taxon>
        <taxon>Roseobacteraceae</taxon>
        <taxon>Thalassococcus</taxon>
    </lineage>
</organism>
<reference evidence="1" key="1">
    <citation type="submission" date="2021-06" db="EMBL/GenBank/DDBJ databases">
        <title>Thalassococcus sp. CAU 1522 isolated from sea sand, Republic of Korea.</title>
        <authorList>
            <person name="Kim W."/>
        </authorList>
    </citation>
    <scope>NUCLEOTIDE SEQUENCE</scope>
    <source>
        <strain evidence="1">CAU 1522</strain>
    </source>
</reference>
<evidence type="ECO:0000313" key="2">
    <source>
        <dbReference type="Proteomes" id="UP001166293"/>
    </source>
</evidence>
<keyword evidence="2" id="KW-1185">Reference proteome</keyword>
<dbReference type="RefSeq" id="WP_217776961.1">
    <property type="nucleotide sequence ID" value="NZ_JAHRWL010000001.1"/>
</dbReference>
<accession>A0ABS6N5R1</accession>
<sequence length="123" mass="13437">MKDTELQLLIDTLEGRDALSDADYDGVHHALVYALPDGSSNTLPEPQHLDTTDGAILVVDRAYPDWTIGIHGRANDKDGHWRCTLRQSDVRDNDLAIGVGRAPVLSRAILAAVLRLSATLKKL</sequence>